<evidence type="ECO:0000256" key="13">
    <source>
        <dbReference type="ARBA" id="ARBA00047476"/>
    </source>
</evidence>
<evidence type="ECO:0000256" key="29">
    <source>
        <dbReference type="ARBA" id="ARBA00052426"/>
    </source>
</evidence>
<feature type="active site" description="Nucleophile" evidence="42">
    <location>
        <position position="82"/>
    </location>
</feature>
<evidence type="ECO:0000256" key="39">
    <source>
        <dbReference type="ARBA" id="ARBA00077111"/>
    </source>
</evidence>
<comment type="caution">
    <text evidence="42">Lacks conserved residue(s) required for the propagation of feature annotation.</text>
</comment>
<dbReference type="InParanoid" id="A0A6I8NC88"/>
<keyword evidence="11" id="KW-0443">Lipid metabolism</keyword>
<dbReference type="InterPro" id="IPR049560">
    <property type="entry name" value="MeTrfase_RsmB-F_NOP2_cat"/>
</dbReference>
<dbReference type="GO" id="GO:0098978">
    <property type="term" value="C:glutamatergic synapse"/>
    <property type="evidence" value="ECO:0007669"/>
    <property type="project" value="Ensembl"/>
</dbReference>
<comment type="catalytic activity">
    <reaction evidence="28">
        <text>(9Z,12Z,15Z)-octadecatrienamide + H2O = (9Z,12Z,15Z)-octadecatrienoate + NH4(+)</text>
        <dbReference type="Rhea" id="RHEA:62976"/>
        <dbReference type="ChEBI" id="CHEBI:15377"/>
        <dbReference type="ChEBI" id="CHEBI:28938"/>
        <dbReference type="ChEBI" id="CHEBI:32387"/>
        <dbReference type="ChEBI" id="CHEBI:142684"/>
    </reaction>
    <physiologicalReaction direction="left-to-right" evidence="28">
        <dbReference type="Rhea" id="RHEA:62977"/>
    </physiologicalReaction>
</comment>
<proteinExistence type="inferred from homology"/>
<comment type="catalytic activity">
    <reaction evidence="15">
        <text>N-(5Z,8Z,11Z,14Z-eicosatetraenoyl)-ethanolamine + H2O = ethanolamine + (5Z,8Z,11Z,14Z)-eicosatetraenoate</text>
        <dbReference type="Rhea" id="RHEA:26136"/>
        <dbReference type="ChEBI" id="CHEBI:2700"/>
        <dbReference type="ChEBI" id="CHEBI:15377"/>
        <dbReference type="ChEBI" id="CHEBI:32395"/>
        <dbReference type="ChEBI" id="CHEBI:57603"/>
        <dbReference type="EC" id="3.5.1.99"/>
    </reaction>
    <physiologicalReaction direction="left-to-right" evidence="15">
        <dbReference type="Rhea" id="RHEA:26137"/>
    </physiologicalReaction>
</comment>
<keyword evidence="7 42" id="KW-0949">S-adenosyl-L-methionine</keyword>
<sequence length="626" mass="68675">MPSWTSAPPRAGRPWHSSRPAVAVLVDVPCTADRHSLSEEDDNIFTRARKKERQLLPMLQLQLLAAGLLSTRPGGEAVYSTCSLSHLQNEYVVTGAIQVLADQYDIGVQNQSVDSEGILSMPLSGLAQDLRNGSLAPEAVLHTYLNKAWQVNKDINCVTDYLDECESQLQEVKKQKAHGLLYGVPVSLKDCIAYQGHDSTLGLSRNVGEPDTEDSVVVQVLKKQGAIPFVKTNVPQSMFSFDCSNVVFGRTLNPWNPAKTPGGSSGGEGALIAAGGSILGLGTDIGGSIRFPSSFCGICGFKPTGDRISKRGLKSCIFGQKAVSLSMGPMARDVDSLALCMRALLCEDMFSLDPTVPPVPFSEKVYASTQPLRVGYYQSDNFTMPSPAMERAVLETKQRLEDAGHTLVPFLPDDISNAMQDLATSGLFSDGGEDFLENFKGDQVDSCLGDLIIILKIPNWLKWLLACVIKPLVPRISGFLNSMRARSARDLWKLHYRIEEYRHSIITQWKKQNLDVMLCPMLGPALNNNYPGKATGAVSYTMLYNCLDFPAGVVPVSTVTQQDEDKLVQCRGYFLDIWDKMLQRGLAGSVGLPVAVQCVALPWRDEMCLRLMREVERLSPKIKPRP</sequence>
<comment type="catalytic activity">
    <reaction evidence="27">
        <text>N-(9Z-octadecenoyl)-taurine + H2O = taurine + (9Z)-octadecenoate</text>
        <dbReference type="Rhea" id="RHEA:63148"/>
        <dbReference type="ChEBI" id="CHEBI:15377"/>
        <dbReference type="ChEBI" id="CHEBI:30823"/>
        <dbReference type="ChEBI" id="CHEBI:146191"/>
        <dbReference type="ChEBI" id="CHEBI:507393"/>
    </reaction>
    <physiologicalReaction direction="left-to-right" evidence="27">
        <dbReference type="Rhea" id="RHEA:63149"/>
    </physiologicalReaction>
</comment>
<accession>A0A6I8NC88</accession>
<dbReference type="GeneTree" id="ENSGT00940000161237"/>
<evidence type="ECO:0000256" key="16">
    <source>
        <dbReference type="ARBA" id="ARBA00050294"/>
    </source>
</evidence>
<comment type="similarity">
    <text evidence="42">Belongs to the class I-like SAM-binding methyltransferase superfamily. RsmB/NOP family.</text>
</comment>
<comment type="catalytic activity">
    <reaction evidence="21">
        <text>(5Z,8Z,11Z,14Z)-eicosatetraenamide + H2O = (5Z,8Z,11Z,14Z)-eicosatetraenoate + NH4(+)</text>
        <dbReference type="Rhea" id="RHEA:63016"/>
        <dbReference type="ChEBI" id="CHEBI:15377"/>
        <dbReference type="ChEBI" id="CHEBI:28938"/>
        <dbReference type="ChEBI" id="CHEBI:32395"/>
        <dbReference type="ChEBI" id="CHEBI:137830"/>
    </reaction>
    <physiologicalReaction direction="left-to-right" evidence="21">
        <dbReference type="Rhea" id="RHEA:63017"/>
    </physiologicalReaction>
</comment>
<dbReference type="PANTHER" id="PTHR45847">
    <property type="entry name" value="FATTY ACID AMIDE HYDROLASE"/>
    <property type="match status" value="1"/>
</dbReference>
<evidence type="ECO:0000256" key="2">
    <source>
        <dbReference type="ARBA" id="ARBA00009199"/>
    </source>
</evidence>
<organism evidence="44 45">
    <name type="scientific">Ornithorhynchus anatinus</name>
    <name type="common">Duckbill platypus</name>
    <dbReference type="NCBI Taxonomy" id="9258"/>
    <lineage>
        <taxon>Eukaryota</taxon>
        <taxon>Metazoa</taxon>
        <taxon>Chordata</taxon>
        <taxon>Craniata</taxon>
        <taxon>Vertebrata</taxon>
        <taxon>Euteleostomi</taxon>
        <taxon>Mammalia</taxon>
        <taxon>Monotremata</taxon>
        <taxon>Ornithorhynchidae</taxon>
        <taxon>Ornithorhynchus</taxon>
    </lineage>
</organism>
<dbReference type="Gene3D" id="3.90.1300.10">
    <property type="entry name" value="Amidase signature (AS) domain"/>
    <property type="match status" value="1"/>
</dbReference>
<dbReference type="GO" id="GO:0047372">
    <property type="term" value="F:monoacylglycerol lipase activity"/>
    <property type="evidence" value="ECO:0007669"/>
    <property type="project" value="Ensembl"/>
</dbReference>
<comment type="catalytic activity">
    <reaction evidence="17">
        <text>(11Z,14Z)-eicosadienamide + H2O = (11Z,14Z)-eicosadienoate + NH4(+)</text>
        <dbReference type="Rhea" id="RHEA:63004"/>
        <dbReference type="ChEBI" id="CHEBI:15377"/>
        <dbReference type="ChEBI" id="CHEBI:28938"/>
        <dbReference type="ChEBI" id="CHEBI:77220"/>
        <dbReference type="ChEBI" id="CHEBI:146165"/>
    </reaction>
    <physiologicalReaction direction="left-to-right" evidence="17">
        <dbReference type="Rhea" id="RHEA:63005"/>
    </physiologicalReaction>
</comment>
<dbReference type="GO" id="GO:0004040">
    <property type="term" value="F:amidase activity"/>
    <property type="evidence" value="ECO:0000318"/>
    <property type="project" value="GO_Central"/>
</dbReference>
<evidence type="ECO:0000259" key="43">
    <source>
        <dbReference type="PROSITE" id="PS51686"/>
    </source>
</evidence>
<name>A0A6I8NC88_ORNAN</name>
<dbReference type="PROSITE" id="PS00571">
    <property type="entry name" value="AMIDASES"/>
    <property type="match status" value="1"/>
</dbReference>
<dbReference type="InterPro" id="IPR036928">
    <property type="entry name" value="AS_sf"/>
</dbReference>
<gene>
    <name evidence="44" type="primary">FAAH</name>
</gene>
<evidence type="ECO:0000256" key="32">
    <source>
        <dbReference type="ARBA" id="ARBA00052514"/>
    </source>
</evidence>
<evidence type="ECO:0000256" key="36">
    <source>
        <dbReference type="ARBA" id="ARBA00052857"/>
    </source>
</evidence>
<comment type="catalytic activity">
    <reaction evidence="14">
        <text>N-(9Z-octadecenoyl) ethanolamine + H2O = ethanolamine + (9Z)-octadecenoate</text>
        <dbReference type="Rhea" id="RHEA:45060"/>
        <dbReference type="ChEBI" id="CHEBI:15377"/>
        <dbReference type="ChEBI" id="CHEBI:30823"/>
        <dbReference type="ChEBI" id="CHEBI:57603"/>
        <dbReference type="ChEBI" id="CHEBI:71466"/>
    </reaction>
    <physiologicalReaction direction="left-to-right" evidence="14">
        <dbReference type="Rhea" id="RHEA:45061"/>
    </physiologicalReaction>
</comment>
<dbReference type="SUPFAM" id="SSF53335">
    <property type="entry name" value="S-adenosyl-L-methionine-dependent methyltransferases"/>
    <property type="match status" value="1"/>
</dbReference>
<evidence type="ECO:0000256" key="41">
    <source>
        <dbReference type="ARBA" id="ARBA00077216"/>
    </source>
</evidence>
<comment type="catalytic activity">
    <reaction evidence="16">
        <text>N-(5Z,8Z,11Z,14Z-eicosatetraenoyl)-L-serine + H2O = (5Z,8Z,11Z,14Z)-eicosatetraenoate + L-serine</text>
        <dbReference type="Rhea" id="RHEA:64116"/>
        <dbReference type="ChEBI" id="CHEBI:15377"/>
        <dbReference type="ChEBI" id="CHEBI:32395"/>
        <dbReference type="ChEBI" id="CHEBI:33384"/>
        <dbReference type="ChEBI" id="CHEBI:149697"/>
    </reaction>
    <physiologicalReaction direction="left-to-right" evidence="16">
        <dbReference type="Rhea" id="RHEA:64117"/>
    </physiologicalReaction>
</comment>
<evidence type="ECO:0000256" key="20">
    <source>
        <dbReference type="ARBA" id="ARBA00050992"/>
    </source>
</evidence>
<comment type="catalytic activity">
    <reaction evidence="12">
        <text>(9Z)-octadecenoate + glycine = N-(9Z-octadecenoyl)glycine + H2O</text>
        <dbReference type="Rhea" id="RHEA:51316"/>
        <dbReference type="ChEBI" id="CHEBI:15377"/>
        <dbReference type="ChEBI" id="CHEBI:30823"/>
        <dbReference type="ChEBI" id="CHEBI:57305"/>
        <dbReference type="ChEBI" id="CHEBI:133992"/>
    </reaction>
    <physiologicalReaction direction="right-to-left" evidence="12">
        <dbReference type="Rhea" id="RHEA:51318"/>
    </physiologicalReaction>
</comment>
<evidence type="ECO:0000256" key="3">
    <source>
        <dbReference type="ARBA" id="ARBA00012112"/>
    </source>
</evidence>
<comment type="catalytic activity">
    <reaction evidence="25">
        <text>N-tetracosanoyl-taurine + H2O = tetracosanoate + taurine</text>
        <dbReference type="Rhea" id="RHEA:63140"/>
        <dbReference type="ChEBI" id="CHEBI:15377"/>
        <dbReference type="ChEBI" id="CHEBI:31014"/>
        <dbReference type="ChEBI" id="CHEBI:132049"/>
        <dbReference type="ChEBI" id="CHEBI:507393"/>
    </reaction>
    <physiologicalReaction direction="left-to-right" evidence="25">
        <dbReference type="Rhea" id="RHEA:63141"/>
    </physiologicalReaction>
</comment>
<dbReference type="OMA" id="GMQPWKY"/>
<dbReference type="Pfam" id="PF01189">
    <property type="entry name" value="Methyltr_RsmB-F"/>
    <property type="match status" value="1"/>
</dbReference>
<keyword evidence="6 42" id="KW-0808">Transferase</keyword>
<feature type="binding site" evidence="42">
    <location>
        <position position="27"/>
    </location>
    <ligand>
        <name>S-adenosyl-L-methionine</name>
        <dbReference type="ChEBI" id="CHEBI:59789"/>
    </ligand>
</feature>
<comment type="catalytic activity">
    <reaction evidence="20">
        <text>N-(15Z-tetracosenoyl)-ethanolamine + H2O = (15Z)-tetracosenoate + ethanolamine</text>
        <dbReference type="Rhea" id="RHEA:63144"/>
        <dbReference type="ChEBI" id="CHEBI:15377"/>
        <dbReference type="ChEBI" id="CHEBI:32392"/>
        <dbReference type="ChEBI" id="CHEBI:57603"/>
        <dbReference type="ChEBI" id="CHEBI:146187"/>
    </reaction>
    <physiologicalReaction direction="left-to-right" evidence="20">
        <dbReference type="Rhea" id="RHEA:63145"/>
    </physiologicalReaction>
</comment>
<dbReference type="Ensembl" id="ENSOANT00000051544.1">
    <property type="protein sequence ID" value="ENSOANP00000038659.1"/>
    <property type="gene ID" value="ENSOANG00000039661.1"/>
</dbReference>
<keyword evidence="10" id="KW-0442">Lipid degradation</keyword>
<evidence type="ECO:0000256" key="23">
    <source>
        <dbReference type="ARBA" id="ARBA00051346"/>
    </source>
</evidence>
<dbReference type="PANTHER" id="PTHR45847:SF3">
    <property type="entry name" value="FATTY-ACID AMIDE HYDROLASE 1"/>
    <property type="match status" value="1"/>
</dbReference>
<evidence type="ECO:0000256" key="1">
    <source>
        <dbReference type="ARBA" id="ARBA00000208"/>
    </source>
</evidence>
<comment type="similarity">
    <text evidence="2">Belongs to the amidase family.</text>
</comment>
<dbReference type="InterPro" id="IPR023631">
    <property type="entry name" value="Amidase_dom"/>
</dbReference>
<keyword evidence="9 42" id="KW-0694">RNA-binding</keyword>
<comment type="catalytic activity">
    <reaction evidence="33">
        <text>N-tricosanoyl-taurine + H2O = tricosanoate + taurine</text>
        <dbReference type="Rhea" id="RHEA:63164"/>
        <dbReference type="ChEBI" id="CHEBI:15377"/>
        <dbReference type="ChEBI" id="CHEBI:79007"/>
        <dbReference type="ChEBI" id="CHEBI:146197"/>
        <dbReference type="ChEBI" id="CHEBI:507393"/>
    </reaction>
    <physiologicalReaction direction="left-to-right" evidence="33">
        <dbReference type="Rhea" id="RHEA:63165"/>
    </physiologicalReaction>
</comment>
<evidence type="ECO:0000256" key="34">
    <source>
        <dbReference type="ARBA" id="ARBA00052709"/>
    </source>
</evidence>
<comment type="catalytic activity">
    <reaction evidence="1">
        <text>(9Z)-octadecenamide + H2O = (9Z)-octadecenoate + NH4(+)</text>
        <dbReference type="Rhea" id="RHEA:26506"/>
        <dbReference type="ChEBI" id="CHEBI:15377"/>
        <dbReference type="ChEBI" id="CHEBI:28938"/>
        <dbReference type="ChEBI" id="CHEBI:30823"/>
        <dbReference type="ChEBI" id="CHEBI:116314"/>
        <dbReference type="EC" id="3.5.1.99"/>
    </reaction>
    <physiologicalReaction direction="left-to-right" evidence="1">
        <dbReference type="Rhea" id="RHEA:26507"/>
    </physiologicalReaction>
</comment>
<dbReference type="GO" id="GO:0009062">
    <property type="term" value="P:fatty acid catabolic process"/>
    <property type="evidence" value="ECO:0000318"/>
    <property type="project" value="GO_Central"/>
</dbReference>
<evidence type="ECO:0000256" key="28">
    <source>
        <dbReference type="ARBA" id="ARBA00052337"/>
    </source>
</evidence>
<evidence type="ECO:0000256" key="9">
    <source>
        <dbReference type="ARBA" id="ARBA00022884"/>
    </source>
</evidence>
<evidence type="ECO:0000256" key="5">
    <source>
        <dbReference type="ARBA" id="ARBA00022603"/>
    </source>
</evidence>
<evidence type="ECO:0000256" key="31">
    <source>
        <dbReference type="ARBA" id="ARBA00052512"/>
    </source>
</evidence>
<dbReference type="GO" id="GO:0017064">
    <property type="term" value="F:fatty acid amide hydrolase activity"/>
    <property type="evidence" value="ECO:0000318"/>
    <property type="project" value="GO_Central"/>
</dbReference>
<reference evidence="44 45" key="1">
    <citation type="journal article" date="2008" name="Nature">
        <title>Genome analysis of the platypus reveals unique signatures of evolution.</title>
        <authorList>
            <person name="Warren W.C."/>
            <person name="Hillier L.W."/>
            <person name="Marshall Graves J.A."/>
            <person name="Birney E."/>
            <person name="Ponting C.P."/>
            <person name="Grutzner F."/>
            <person name="Belov K."/>
            <person name="Miller W."/>
            <person name="Clarke L."/>
            <person name="Chinwalla A.T."/>
            <person name="Yang S.P."/>
            <person name="Heger A."/>
            <person name="Locke D.P."/>
            <person name="Miethke P."/>
            <person name="Waters P.D."/>
            <person name="Veyrunes F."/>
            <person name="Fulton L."/>
            <person name="Fulton B."/>
            <person name="Graves T."/>
            <person name="Wallis J."/>
            <person name="Puente X.S."/>
            <person name="Lopez-Otin C."/>
            <person name="Ordonez G.R."/>
            <person name="Eichler E.E."/>
            <person name="Chen L."/>
            <person name="Cheng Z."/>
            <person name="Deakin J.E."/>
            <person name="Alsop A."/>
            <person name="Thompson K."/>
            <person name="Kirby P."/>
            <person name="Papenfuss A.T."/>
            <person name="Wakefield M.J."/>
            <person name="Olender T."/>
            <person name="Lancet D."/>
            <person name="Huttley G.A."/>
            <person name="Smit A.F."/>
            <person name="Pask A."/>
            <person name="Temple-Smith P."/>
            <person name="Batzer M.A."/>
            <person name="Walker J.A."/>
            <person name="Konkel M.K."/>
            <person name="Harris R.S."/>
            <person name="Whittington C.M."/>
            <person name="Wong E.S."/>
            <person name="Gemmell N.J."/>
            <person name="Buschiazzo E."/>
            <person name="Vargas Jentzsch I.M."/>
            <person name="Merkel A."/>
            <person name="Schmitz J."/>
            <person name="Zemann A."/>
            <person name="Churakov G."/>
            <person name="Kriegs J.O."/>
            <person name="Brosius J."/>
            <person name="Murchison E.P."/>
            <person name="Sachidanandam R."/>
            <person name="Smith C."/>
            <person name="Hannon G.J."/>
            <person name="Tsend-Ayush E."/>
            <person name="McMillan D."/>
            <person name="Attenborough R."/>
            <person name="Rens W."/>
            <person name="Ferguson-Smith M."/>
            <person name="Lefevre C.M."/>
            <person name="Sharp J.A."/>
            <person name="Nicholas K.R."/>
            <person name="Ray D.A."/>
            <person name="Kube M."/>
            <person name="Reinhardt R."/>
            <person name="Pringle T.H."/>
            <person name="Taylor J."/>
            <person name="Jones R.C."/>
            <person name="Nixon B."/>
            <person name="Dacheux J.L."/>
            <person name="Niwa H."/>
            <person name="Sekita Y."/>
            <person name="Huang X."/>
            <person name="Stark A."/>
            <person name="Kheradpour P."/>
            <person name="Kellis M."/>
            <person name="Flicek P."/>
            <person name="Chen Y."/>
            <person name="Webber C."/>
            <person name="Hardison R."/>
            <person name="Nelson J."/>
            <person name="Hallsworth-Pepin K."/>
            <person name="Delehaunty K."/>
            <person name="Markovic C."/>
            <person name="Minx P."/>
            <person name="Feng Y."/>
            <person name="Kremitzki C."/>
            <person name="Mitreva M."/>
            <person name="Glasscock J."/>
            <person name="Wylie T."/>
            <person name="Wohldmann P."/>
            <person name="Thiru P."/>
            <person name="Nhan M.N."/>
            <person name="Pohl C.S."/>
            <person name="Smith S.M."/>
            <person name="Hou S."/>
            <person name="Nefedov M."/>
            <person name="de Jong P.J."/>
            <person name="Renfree M.B."/>
            <person name="Mardis E.R."/>
            <person name="Wilson R.K."/>
        </authorList>
    </citation>
    <scope>NUCLEOTIDE SEQUENCE [LARGE SCALE GENOMIC DNA]</scope>
    <source>
        <strain evidence="44 45">Glennie</strain>
    </source>
</reference>
<dbReference type="AlphaFoldDB" id="A0A6I8NC88"/>
<evidence type="ECO:0000256" key="18">
    <source>
        <dbReference type="ARBA" id="ARBA00050481"/>
    </source>
</evidence>
<dbReference type="GO" id="GO:0003723">
    <property type="term" value="F:RNA binding"/>
    <property type="evidence" value="ECO:0007669"/>
    <property type="project" value="UniProtKB-UniRule"/>
</dbReference>
<comment type="catalytic activity">
    <reaction evidence="36">
        <text>(8Z,11Z,14Z)-eicosatrienamide + H2O = (8Z,11Z,14Z)-eicosatrienoate + NH4(+)</text>
        <dbReference type="Rhea" id="RHEA:62996"/>
        <dbReference type="ChEBI" id="CHEBI:15377"/>
        <dbReference type="ChEBI" id="CHEBI:28938"/>
        <dbReference type="ChEBI" id="CHEBI:71589"/>
        <dbReference type="ChEBI" id="CHEBI:146163"/>
    </reaction>
    <physiologicalReaction direction="left-to-right" evidence="36">
        <dbReference type="Rhea" id="RHEA:62997"/>
    </physiologicalReaction>
</comment>
<dbReference type="InterPro" id="IPR020556">
    <property type="entry name" value="Amidase_CS"/>
</dbReference>
<dbReference type="GO" id="GO:0008168">
    <property type="term" value="F:methyltransferase activity"/>
    <property type="evidence" value="ECO:0007669"/>
    <property type="project" value="UniProtKB-KW"/>
</dbReference>
<evidence type="ECO:0000256" key="7">
    <source>
        <dbReference type="ARBA" id="ARBA00022691"/>
    </source>
</evidence>
<evidence type="ECO:0000256" key="10">
    <source>
        <dbReference type="ARBA" id="ARBA00022963"/>
    </source>
</evidence>
<evidence type="ECO:0000256" key="26">
    <source>
        <dbReference type="ARBA" id="ARBA00051914"/>
    </source>
</evidence>
<evidence type="ECO:0000256" key="15">
    <source>
        <dbReference type="ARBA" id="ARBA00048606"/>
    </source>
</evidence>
<dbReference type="SUPFAM" id="SSF75304">
    <property type="entry name" value="Amidase signature (AS) enzymes"/>
    <property type="match status" value="1"/>
</dbReference>
<comment type="catalytic activity">
    <reaction evidence="22">
        <text>(11Z)-eicosenamide + H2O = (11Z)-eicosenoate + NH4(+)</text>
        <dbReference type="Rhea" id="RHEA:63120"/>
        <dbReference type="ChEBI" id="CHEBI:15377"/>
        <dbReference type="ChEBI" id="CHEBI:28938"/>
        <dbReference type="ChEBI" id="CHEBI:32426"/>
        <dbReference type="ChEBI" id="CHEBI:146167"/>
    </reaction>
    <physiologicalReaction direction="left-to-right" evidence="22">
        <dbReference type="Rhea" id="RHEA:63121"/>
    </physiologicalReaction>
</comment>
<evidence type="ECO:0000256" key="12">
    <source>
        <dbReference type="ARBA" id="ARBA00047450"/>
    </source>
</evidence>
<comment type="catalytic activity">
    <reaction evidence="23">
        <text>N-(9Z-hexadecenoyl) ethanolamine + H2O = (9Z)-hexadecenoate + ethanolamine</text>
        <dbReference type="Rhea" id="RHEA:35563"/>
        <dbReference type="ChEBI" id="CHEBI:15377"/>
        <dbReference type="ChEBI" id="CHEBI:32372"/>
        <dbReference type="ChEBI" id="CHEBI:57603"/>
        <dbReference type="ChEBI" id="CHEBI:71465"/>
    </reaction>
    <physiologicalReaction direction="left-to-right" evidence="23">
        <dbReference type="Rhea" id="RHEA:35564"/>
    </physiologicalReaction>
</comment>
<evidence type="ECO:0000313" key="45">
    <source>
        <dbReference type="Proteomes" id="UP000002279"/>
    </source>
</evidence>
<evidence type="ECO:0000256" key="6">
    <source>
        <dbReference type="ARBA" id="ARBA00022679"/>
    </source>
</evidence>
<comment type="catalytic activity">
    <reaction evidence="19">
        <text>tetradecamide + H2O = tetradecanoate + NH4(+)</text>
        <dbReference type="Rhea" id="RHEA:62992"/>
        <dbReference type="ChEBI" id="CHEBI:15377"/>
        <dbReference type="ChEBI" id="CHEBI:28938"/>
        <dbReference type="ChEBI" id="CHEBI:30807"/>
        <dbReference type="ChEBI" id="CHEBI:137125"/>
    </reaction>
    <physiologicalReaction direction="left-to-right" evidence="19">
        <dbReference type="Rhea" id="RHEA:62993"/>
    </physiologicalReaction>
</comment>
<keyword evidence="5 42" id="KW-0489">Methyltransferase</keyword>
<comment type="catalytic activity">
    <reaction evidence="34">
        <text>N-(5Z,8Z,11Z,14Z)-eicosatetraenoyl-glycine + H2O = (5Z,8Z,11Z,14Z)-eicosatetraenoate + glycine</text>
        <dbReference type="Rhea" id="RHEA:64108"/>
        <dbReference type="ChEBI" id="CHEBI:15377"/>
        <dbReference type="ChEBI" id="CHEBI:32395"/>
        <dbReference type="ChEBI" id="CHEBI:57305"/>
        <dbReference type="ChEBI" id="CHEBI:59002"/>
    </reaction>
    <physiologicalReaction direction="left-to-right" evidence="34">
        <dbReference type="Rhea" id="RHEA:64109"/>
    </physiologicalReaction>
</comment>
<dbReference type="GO" id="GO:0150036">
    <property type="term" value="P:regulation of trans-synaptic signaling by endocannabinoid, modulating synaptic transmission"/>
    <property type="evidence" value="ECO:0007669"/>
    <property type="project" value="Ensembl"/>
</dbReference>
<dbReference type="PROSITE" id="PS51686">
    <property type="entry name" value="SAM_MT_RSMB_NOP"/>
    <property type="match status" value="1"/>
</dbReference>
<dbReference type="EC" id="3.5.1.99" evidence="3"/>
<dbReference type="Bgee" id="ENSOANG00000039661">
    <property type="expression patterns" value="Expressed in adult mammalian kidney and 7 other cell types or tissues"/>
</dbReference>
<keyword evidence="8" id="KW-0378">Hydrolase</keyword>
<comment type="catalytic activity">
    <reaction evidence="18">
        <text>1-O-methyl-(5Z,8Z,11Z,14Z)-eicosatetraenoate + H2O = methanol + (5Z,8Z,11Z,14Z)-eicosatetraenoate + H(+)</text>
        <dbReference type="Rhea" id="RHEA:63052"/>
        <dbReference type="ChEBI" id="CHEBI:15377"/>
        <dbReference type="ChEBI" id="CHEBI:15378"/>
        <dbReference type="ChEBI" id="CHEBI:17790"/>
        <dbReference type="ChEBI" id="CHEBI:32395"/>
        <dbReference type="ChEBI" id="CHEBI:78033"/>
    </reaction>
    <physiologicalReaction direction="left-to-right" evidence="18">
        <dbReference type="Rhea" id="RHEA:63053"/>
    </physiologicalReaction>
</comment>
<evidence type="ECO:0000256" key="38">
    <source>
        <dbReference type="ARBA" id="ARBA00073178"/>
    </source>
</evidence>
<dbReference type="FunCoup" id="A0A6I8NC88">
    <property type="interactions" value="264"/>
</dbReference>
<evidence type="ECO:0000256" key="30">
    <source>
        <dbReference type="ARBA" id="ARBA00052458"/>
    </source>
</evidence>
<protein>
    <recommendedName>
        <fullName evidence="38">Fatty-acid amide hydrolase 1</fullName>
        <ecNumber evidence="3">3.5.1.99</ecNumber>
    </recommendedName>
    <alternativeName>
        <fullName evidence="41">Anandamide amidohydrolase 1</fullName>
    </alternativeName>
    <alternativeName>
        <fullName evidence="39">Fatty acid ester hydrolase</fullName>
    </alternativeName>
    <alternativeName>
        <fullName evidence="40">Oleamide hydrolase 1</fullName>
    </alternativeName>
</protein>
<comment type="catalytic activity">
    <reaction evidence="31">
        <text>(6Z)-octadecenamide + H2O = (6Z)-octadecenoate + NH4(+)</text>
        <dbReference type="Rhea" id="RHEA:63008"/>
        <dbReference type="ChEBI" id="CHEBI:15377"/>
        <dbReference type="ChEBI" id="CHEBI:28938"/>
        <dbReference type="ChEBI" id="CHEBI:32375"/>
        <dbReference type="ChEBI" id="CHEBI:146168"/>
    </reaction>
    <physiologicalReaction direction="left-to-right" evidence="31">
        <dbReference type="Rhea" id="RHEA:63009"/>
    </physiologicalReaction>
</comment>
<evidence type="ECO:0000256" key="40">
    <source>
        <dbReference type="ARBA" id="ARBA00077157"/>
    </source>
</evidence>
<comment type="catalytic activity">
    <reaction evidence="29">
        <text>(9Z,12Z)-octadecadienamide + H2O = (9Z,12Z)-octadecadienoate + NH4(+)</text>
        <dbReference type="Rhea" id="RHEA:63020"/>
        <dbReference type="ChEBI" id="CHEBI:15377"/>
        <dbReference type="ChEBI" id="CHEBI:28938"/>
        <dbReference type="ChEBI" id="CHEBI:30245"/>
        <dbReference type="ChEBI" id="CHEBI:82984"/>
    </reaction>
    <physiologicalReaction direction="left-to-right" evidence="29">
        <dbReference type="Rhea" id="RHEA:63021"/>
    </physiologicalReaction>
</comment>
<evidence type="ECO:0000256" key="21">
    <source>
        <dbReference type="ARBA" id="ARBA00051200"/>
    </source>
</evidence>
<dbReference type="InterPro" id="IPR029063">
    <property type="entry name" value="SAM-dependent_MTases_sf"/>
</dbReference>
<evidence type="ECO:0000256" key="11">
    <source>
        <dbReference type="ARBA" id="ARBA00023098"/>
    </source>
</evidence>
<evidence type="ECO:0000256" key="35">
    <source>
        <dbReference type="ARBA" id="ARBA00052818"/>
    </source>
</evidence>
<feature type="domain" description="SAM-dependent MTase RsmB/NOP-type" evidence="43">
    <location>
        <begin position="1"/>
        <end position="148"/>
    </location>
</feature>
<evidence type="ECO:0000313" key="44">
    <source>
        <dbReference type="Ensembl" id="ENSOANP00000038659.1"/>
    </source>
</evidence>
<comment type="catalytic activity">
    <reaction evidence="35">
        <text>(11Z,14Z,17Z)-eicosatrienamide + H2O = (11Z,14Z,17Z)-eicosatrienoate + NH4(+)</text>
        <dbReference type="Rhea" id="RHEA:63000"/>
        <dbReference type="ChEBI" id="CHEBI:15377"/>
        <dbReference type="ChEBI" id="CHEBI:28938"/>
        <dbReference type="ChEBI" id="CHEBI:77223"/>
        <dbReference type="ChEBI" id="CHEBI:146164"/>
    </reaction>
    <physiologicalReaction direction="left-to-right" evidence="35">
        <dbReference type="Rhea" id="RHEA:63001"/>
    </physiologicalReaction>
</comment>
<evidence type="ECO:0000256" key="25">
    <source>
        <dbReference type="ARBA" id="ARBA00051492"/>
    </source>
</evidence>
<comment type="catalytic activity">
    <reaction evidence="26">
        <text>N-docosanoyl-taurine + H2O = docosanoate + taurine</text>
        <dbReference type="Rhea" id="RHEA:63156"/>
        <dbReference type="ChEBI" id="CHEBI:15377"/>
        <dbReference type="ChEBI" id="CHEBI:23858"/>
        <dbReference type="ChEBI" id="CHEBI:146196"/>
        <dbReference type="ChEBI" id="CHEBI:507393"/>
    </reaction>
    <physiologicalReaction direction="left-to-right" evidence="26">
        <dbReference type="Rhea" id="RHEA:63157"/>
    </physiologicalReaction>
</comment>
<evidence type="ECO:0000256" key="42">
    <source>
        <dbReference type="PROSITE-ProRule" id="PRU01023"/>
    </source>
</evidence>
<dbReference type="InterPro" id="IPR001678">
    <property type="entry name" value="MeTrfase_RsmB-F_NOP2_dom"/>
</dbReference>
<evidence type="ECO:0000256" key="4">
    <source>
        <dbReference type="ARBA" id="ARBA00022553"/>
    </source>
</evidence>
<reference evidence="44" key="3">
    <citation type="submission" date="2025-09" db="UniProtKB">
        <authorList>
            <consortium name="Ensembl"/>
        </authorList>
    </citation>
    <scope>IDENTIFICATION</scope>
    <source>
        <strain evidence="44">Glennie</strain>
    </source>
</reference>
<evidence type="ECO:0000256" key="14">
    <source>
        <dbReference type="ARBA" id="ARBA00048052"/>
    </source>
</evidence>
<evidence type="ECO:0000256" key="33">
    <source>
        <dbReference type="ARBA" id="ARBA00052634"/>
    </source>
</evidence>
<evidence type="ECO:0000256" key="24">
    <source>
        <dbReference type="ARBA" id="ARBA00051454"/>
    </source>
</evidence>
<reference evidence="44" key="2">
    <citation type="submission" date="2025-08" db="UniProtKB">
        <authorList>
            <consortium name="Ensembl"/>
        </authorList>
    </citation>
    <scope>IDENTIFICATION</scope>
    <source>
        <strain evidence="44">Glennie</strain>
    </source>
</reference>
<evidence type="ECO:0000256" key="8">
    <source>
        <dbReference type="ARBA" id="ARBA00022801"/>
    </source>
</evidence>
<keyword evidence="4" id="KW-0597">Phosphoprotein</keyword>
<evidence type="ECO:0000256" key="19">
    <source>
        <dbReference type="ARBA" id="ARBA00050766"/>
    </source>
</evidence>
<comment type="catalytic activity">
    <reaction evidence="30">
        <text>N-docosanoyl-ethanolamine + H2O = docosanoate + ethanolamine</text>
        <dbReference type="Rhea" id="RHEA:63128"/>
        <dbReference type="ChEBI" id="CHEBI:15377"/>
        <dbReference type="ChEBI" id="CHEBI:23858"/>
        <dbReference type="ChEBI" id="CHEBI:57603"/>
        <dbReference type="ChEBI" id="CHEBI:146186"/>
    </reaction>
    <physiologicalReaction direction="left-to-right" evidence="30">
        <dbReference type="Rhea" id="RHEA:63129"/>
    </physiologicalReaction>
</comment>
<evidence type="ECO:0000256" key="22">
    <source>
        <dbReference type="ARBA" id="ARBA00051311"/>
    </source>
</evidence>
<dbReference type="InterPro" id="IPR052096">
    <property type="entry name" value="Endocannabinoid_amidase"/>
</dbReference>
<evidence type="ECO:0000256" key="17">
    <source>
        <dbReference type="ARBA" id="ARBA00050403"/>
    </source>
</evidence>
<dbReference type="GO" id="GO:0032259">
    <property type="term" value="P:methylation"/>
    <property type="evidence" value="ECO:0007669"/>
    <property type="project" value="UniProtKB-KW"/>
</dbReference>
<comment type="catalytic activity">
    <reaction evidence="32">
        <text>N-(15Z-tetracosenoyl)-taurine + H2O = (15Z)-tetracosenoate + taurine</text>
        <dbReference type="Rhea" id="RHEA:63160"/>
        <dbReference type="ChEBI" id="CHEBI:15377"/>
        <dbReference type="ChEBI" id="CHEBI:32392"/>
        <dbReference type="ChEBI" id="CHEBI:146198"/>
        <dbReference type="ChEBI" id="CHEBI:507393"/>
    </reaction>
    <physiologicalReaction direction="left-to-right" evidence="32">
        <dbReference type="Rhea" id="RHEA:63161"/>
    </physiologicalReaction>
</comment>
<comment type="catalytic activity">
    <reaction evidence="24">
        <text>N-octadecanoyl ethanolamine + H2O = octadecanoate + ethanolamine</text>
        <dbReference type="Rhea" id="RHEA:63124"/>
        <dbReference type="ChEBI" id="CHEBI:15377"/>
        <dbReference type="ChEBI" id="CHEBI:25629"/>
        <dbReference type="ChEBI" id="CHEBI:57603"/>
        <dbReference type="ChEBI" id="CHEBI:85299"/>
    </reaction>
    <physiologicalReaction direction="left-to-right" evidence="24">
        <dbReference type="Rhea" id="RHEA:63125"/>
    </physiologicalReaction>
</comment>
<dbReference type="Pfam" id="PF01425">
    <property type="entry name" value="Amidase"/>
    <property type="match status" value="1"/>
</dbReference>
<comment type="catalytic activity">
    <reaction evidence="13">
        <text>2-(5Z,8Z,11Z,14Z-eicosatetraenoyl)-glycerol + H2O = glycerol + (5Z,8Z,11Z,14Z)-eicosatetraenoate + H(+)</text>
        <dbReference type="Rhea" id="RHEA:26132"/>
        <dbReference type="ChEBI" id="CHEBI:15377"/>
        <dbReference type="ChEBI" id="CHEBI:15378"/>
        <dbReference type="ChEBI" id="CHEBI:17754"/>
        <dbReference type="ChEBI" id="CHEBI:32395"/>
        <dbReference type="ChEBI" id="CHEBI:52392"/>
    </reaction>
    <physiologicalReaction direction="left-to-right" evidence="13">
        <dbReference type="Rhea" id="RHEA:26133"/>
    </physiologicalReaction>
</comment>
<comment type="catalytic activity">
    <reaction evidence="37">
        <text>(15Z)-tetracosenamide + H2O = (15Z)-tetracosenoate + NH4(+)</text>
        <dbReference type="Rhea" id="RHEA:63028"/>
        <dbReference type="ChEBI" id="CHEBI:15377"/>
        <dbReference type="ChEBI" id="CHEBI:28938"/>
        <dbReference type="ChEBI" id="CHEBI:32392"/>
        <dbReference type="ChEBI" id="CHEBI:146166"/>
    </reaction>
    <physiologicalReaction direction="left-to-right" evidence="37">
        <dbReference type="Rhea" id="RHEA:63029"/>
    </physiologicalReaction>
</comment>
<keyword evidence="45" id="KW-1185">Reference proteome</keyword>
<evidence type="ECO:0000256" key="37">
    <source>
        <dbReference type="ARBA" id="ARBA00052906"/>
    </source>
</evidence>
<dbReference type="Proteomes" id="UP000002279">
    <property type="component" value="Chromosome 18"/>
</dbReference>
<evidence type="ECO:0000256" key="27">
    <source>
        <dbReference type="ARBA" id="ARBA00052289"/>
    </source>
</evidence>
<dbReference type="FunFam" id="3.90.1300.10:FF:000001">
    <property type="entry name" value="Fatty-acid amide hydrolase 1"/>
    <property type="match status" value="1"/>
</dbReference>